<sequence length="69" mass="7712">MPITRRQVKSGSIPHDEAFAQPSDTKAEYLDLTKKLPFSIFDDDSDDALLYGRDVKALRDAITSAIEQV</sequence>
<gene>
    <name evidence="2" type="ORF">HPLM_LOCUS13290</name>
</gene>
<protein>
    <submittedName>
        <fullName evidence="4">DUF3073 domain-containing protein</fullName>
    </submittedName>
</protein>
<evidence type="ECO:0000256" key="1">
    <source>
        <dbReference type="SAM" id="MobiDB-lite"/>
    </source>
</evidence>
<dbReference type="EMBL" id="UZAF01018149">
    <property type="protein sequence ID" value="VDO48478.1"/>
    <property type="molecule type" value="Genomic_DNA"/>
</dbReference>
<reference evidence="2 3" key="2">
    <citation type="submission" date="2018-11" db="EMBL/GenBank/DDBJ databases">
        <authorList>
            <consortium name="Pathogen Informatics"/>
        </authorList>
    </citation>
    <scope>NUCLEOTIDE SEQUENCE [LARGE SCALE GENOMIC DNA]</scope>
    <source>
        <strain evidence="2 3">MHpl1</strain>
    </source>
</reference>
<organism evidence="4">
    <name type="scientific">Haemonchus placei</name>
    <name type="common">Barber's pole worm</name>
    <dbReference type="NCBI Taxonomy" id="6290"/>
    <lineage>
        <taxon>Eukaryota</taxon>
        <taxon>Metazoa</taxon>
        <taxon>Ecdysozoa</taxon>
        <taxon>Nematoda</taxon>
        <taxon>Chromadorea</taxon>
        <taxon>Rhabditida</taxon>
        <taxon>Rhabditina</taxon>
        <taxon>Rhabditomorpha</taxon>
        <taxon>Strongyloidea</taxon>
        <taxon>Trichostrongylidae</taxon>
        <taxon>Haemonchus</taxon>
    </lineage>
</organism>
<evidence type="ECO:0000313" key="4">
    <source>
        <dbReference type="WBParaSite" id="HPLM_0001329801-mRNA-1"/>
    </source>
</evidence>
<name>A0A0N4WPJ6_HAEPC</name>
<reference evidence="4" key="1">
    <citation type="submission" date="2017-02" db="UniProtKB">
        <authorList>
            <consortium name="WormBaseParasite"/>
        </authorList>
    </citation>
    <scope>IDENTIFICATION</scope>
</reference>
<accession>A0A0N4WPJ6</accession>
<dbReference type="AlphaFoldDB" id="A0A0N4WPJ6"/>
<evidence type="ECO:0000313" key="3">
    <source>
        <dbReference type="Proteomes" id="UP000268014"/>
    </source>
</evidence>
<proteinExistence type="predicted"/>
<dbReference type="Proteomes" id="UP000268014">
    <property type="component" value="Unassembled WGS sequence"/>
</dbReference>
<feature type="region of interest" description="Disordered" evidence="1">
    <location>
        <begin position="1"/>
        <end position="20"/>
    </location>
</feature>
<dbReference type="WBParaSite" id="HPLM_0001329801-mRNA-1">
    <property type="protein sequence ID" value="HPLM_0001329801-mRNA-1"/>
    <property type="gene ID" value="HPLM_0001329801"/>
</dbReference>
<evidence type="ECO:0000313" key="2">
    <source>
        <dbReference type="EMBL" id="VDO48478.1"/>
    </source>
</evidence>
<keyword evidence="3" id="KW-1185">Reference proteome</keyword>